<accession>A0A061EV78</accession>
<dbReference type="AlphaFoldDB" id="A0A061EV78"/>
<dbReference type="Gramene" id="EOY08686">
    <property type="protein sequence ID" value="EOY08686"/>
    <property type="gene ID" value="TCM_023726"/>
</dbReference>
<evidence type="ECO:0000256" key="1">
    <source>
        <dbReference type="SAM" id="MobiDB-lite"/>
    </source>
</evidence>
<dbReference type="InParanoid" id="A0A061EV78"/>
<dbReference type="EMBL" id="CM001883">
    <property type="protein sequence ID" value="EOY08686.1"/>
    <property type="molecule type" value="Genomic_DNA"/>
</dbReference>
<feature type="region of interest" description="Disordered" evidence="1">
    <location>
        <begin position="1"/>
        <end position="25"/>
    </location>
</feature>
<feature type="compositionally biased region" description="Basic and acidic residues" evidence="1">
    <location>
        <begin position="62"/>
        <end position="75"/>
    </location>
</feature>
<name>A0A061EV78_THECC</name>
<sequence length="166" mass="18298">MLSSLDENPPFAPEPQKKQPSPSNSVEVSIMDVFHQMVREEQVEKEAAKAHAQKSAFIEPAHIAEEQSSKEKEKVAIAPQAKSKPSSKGMKIMATKTKFLKRRKSSNIAEKAKPLVICSPQDLLEVSNKSSPEPSPQKSPPEPSPEPLNVKYFTNESSPSSYLEDA</sequence>
<feature type="compositionally biased region" description="Polar residues" evidence="1">
    <location>
        <begin position="152"/>
        <end position="166"/>
    </location>
</feature>
<dbReference type="HOGENOM" id="CLU_103549_0_0_1"/>
<evidence type="ECO:0000313" key="2">
    <source>
        <dbReference type="EMBL" id="EOY08686.1"/>
    </source>
</evidence>
<feature type="region of interest" description="Disordered" evidence="1">
    <location>
        <begin position="123"/>
        <end position="166"/>
    </location>
</feature>
<keyword evidence="3" id="KW-1185">Reference proteome</keyword>
<feature type="compositionally biased region" description="Pro residues" evidence="1">
    <location>
        <begin position="133"/>
        <end position="146"/>
    </location>
</feature>
<organism evidence="2 3">
    <name type="scientific">Theobroma cacao</name>
    <name type="common">Cacao</name>
    <name type="synonym">Cocoa</name>
    <dbReference type="NCBI Taxonomy" id="3641"/>
    <lineage>
        <taxon>Eukaryota</taxon>
        <taxon>Viridiplantae</taxon>
        <taxon>Streptophyta</taxon>
        <taxon>Embryophyta</taxon>
        <taxon>Tracheophyta</taxon>
        <taxon>Spermatophyta</taxon>
        <taxon>Magnoliopsida</taxon>
        <taxon>eudicotyledons</taxon>
        <taxon>Gunneridae</taxon>
        <taxon>Pentapetalae</taxon>
        <taxon>rosids</taxon>
        <taxon>malvids</taxon>
        <taxon>Malvales</taxon>
        <taxon>Malvaceae</taxon>
        <taxon>Byttnerioideae</taxon>
        <taxon>Theobroma</taxon>
    </lineage>
</organism>
<protein>
    <submittedName>
        <fullName evidence="2">Uncharacterized protein</fullName>
    </submittedName>
</protein>
<feature type="region of interest" description="Disordered" evidence="1">
    <location>
        <begin position="46"/>
        <end position="92"/>
    </location>
</feature>
<reference evidence="2 3" key="1">
    <citation type="journal article" date="2013" name="Genome Biol.">
        <title>The genome sequence of the most widely cultivated cacao type and its use to identify candidate genes regulating pod color.</title>
        <authorList>
            <person name="Motamayor J.C."/>
            <person name="Mockaitis K."/>
            <person name="Schmutz J."/>
            <person name="Haiminen N."/>
            <person name="Iii D.L."/>
            <person name="Cornejo O."/>
            <person name="Findley S.D."/>
            <person name="Zheng P."/>
            <person name="Utro F."/>
            <person name="Royaert S."/>
            <person name="Saski C."/>
            <person name="Jenkins J."/>
            <person name="Podicheti R."/>
            <person name="Zhao M."/>
            <person name="Scheffler B.E."/>
            <person name="Stack J.C."/>
            <person name="Feltus F.A."/>
            <person name="Mustiga G.M."/>
            <person name="Amores F."/>
            <person name="Phillips W."/>
            <person name="Marelli J.P."/>
            <person name="May G.D."/>
            <person name="Shapiro H."/>
            <person name="Ma J."/>
            <person name="Bustamante C.D."/>
            <person name="Schnell R.J."/>
            <person name="Main D."/>
            <person name="Gilbert D."/>
            <person name="Parida L."/>
            <person name="Kuhn D.N."/>
        </authorList>
    </citation>
    <scope>NUCLEOTIDE SEQUENCE [LARGE SCALE GENOMIC DNA]</scope>
    <source>
        <strain evidence="3">cv. Matina 1-6</strain>
    </source>
</reference>
<gene>
    <name evidence="2" type="ORF">TCM_023726</name>
</gene>
<dbReference type="Proteomes" id="UP000026915">
    <property type="component" value="Chromosome 5"/>
</dbReference>
<proteinExistence type="predicted"/>
<evidence type="ECO:0000313" key="3">
    <source>
        <dbReference type="Proteomes" id="UP000026915"/>
    </source>
</evidence>